<reference evidence="12 15" key="1">
    <citation type="journal article" date="2019" name="Sci. Rep.">
        <title>Orb-weaving spider Araneus ventricosus genome elucidates the spidroin gene catalogue.</title>
        <authorList>
            <person name="Kono N."/>
            <person name="Nakamura H."/>
            <person name="Ohtoshi R."/>
            <person name="Moran D.A.P."/>
            <person name="Shinohara A."/>
            <person name="Yoshida Y."/>
            <person name="Fujiwara M."/>
            <person name="Mori M."/>
            <person name="Tomita M."/>
            <person name="Arakawa K."/>
        </authorList>
    </citation>
    <scope>NUCLEOTIDE SEQUENCE [LARGE SCALE GENOMIC DNA]</scope>
</reference>
<dbReference type="EMBL" id="BGPR01155186">
    <property type="protein sequence ID" value="GBL74330.1"/>
    <property type="molecule type" value="Genomic_DNA"/>
</dbReference>
<evidence type="ECO:0000256" key="5">
    <source>
        <dbReference type="ARBA" id="ARBA00023040"/>
    </source>
</evidence>
<dbReference type="PANTHER" id="PTHR45695:SF9">
    <property type="entry name" value="LEUCOKININ RECEPTOR"/>
    <property type="match status" value="1"/>
</dbReference>
<evidence type="ECO:0000256" key="9">
    <source>
        <dbReference type="SAM" id="Phobius"/>
    </source>
</evidence>
<comment type="subcellular location">
    <subcellularLocation>
        <location evidence="1">Membrane</location>
        <topology evidence="1">Multi-pass membrane protein</topology>
    </subcellularLocation>
</comment>
<keyword evidence="3 9" id="KW-0812">Transmembrane</keyword>
<dbReference type="InterPro" id="IPR000276">
    <property type="entry name" value="GPCR_Rhodpsn"/>
</dbReference>
<evidence type="ECO:0000256" key="2">
    <source>
        <dbReference type="ARBA" id="ARBA00010663"/>
    </source>
</evidence>
<dbReference type="EMBL" id="BGPR01155166">
    <property type="protein sequence ID" value="GBL74236.1"/>
    <property type="molecule type" value="Genomic_DNA"/>
</dbReference>
<feature type="transmembrane region" description="Helical" evidence="9">
    <location>
        <begin position="36"/>
        <end position="55"/>
    </location>
</feature>
<evidence type="ECO:0000256" key="7">
    <source>
        <dbReference type="ARBA" id="ARBA00023170"/>
    </source>
</evidence>
<proteinExistence type="inferred from homology"/>
<keyword evidence="7" id="KW-0675">Receptor</keyword>
<dbReference type="PANTHER" id="PTHR45695">
    <property type="entry name" value="LEUCOKININ RECEPTOR-RELATED"/>
    <property type="match status" value="1"/>
</dbReference>
<dbReference type="Proteomes" id="UP000499080">
    <property type="component" value="Unassembled WGS sequence"/>
</dbReference>
<evidence type="ECO:0000313" key="15">
    <source>
        <dbReference type="Proteomes" id="UP000499080"/>
    </source>
</evidence>
<dbReference type="GO" id="GO:0005886">
    <property type="term" value="C:plasma membrane"/>
    <property type="evidence" value="ECO:0007669"/>
    <property type="project" value="TreeGrafter"/>
</dbReference>
<evidence type="ECO:0000256" key="3">
    <source>
        <dbReference type="ARBA" id="ARBA00022692"/>
    </source>
</evidence>
<evidence type="ECO:0000256" key="8">
    <source>
        <dbReference type="ARBA" id="ARBA00023224"/>
    </source>
</evidence>
<dbReference type="EMBL" id="BGPR01155185">
    <property type="protein sequence ID" value="GBL74324.1"/>
    <property type="molecule type" value="Genomic_DNA"/>
</dbReference>
<gene>
    <name evidence="11" type="ORF">AVEN_225425_1</name>
    <name evidence="12" type="ORF">AVEN_49222_1</name>
    <name evidence="13" type="ORF">AVEN_78624_1</name>
    <name evidence="14" type="ORF">AVEN_80167_1</name>
</gene>
<dbReference type="Gene3D" id="1.20.1070.10">
    <property type="entry name" value="Rhodopsin 7-helix transmembrane proteins"/>
    <property type="match status" value="1"/>
</dbReference>
<dbReference type="PROSITE" id="PS50262">
    <property type="entry name" value="G_PROTEIN_RECEP_F1_2"/>
    <property type="match status" value="1"/>
</dbReference>
<dbReference type="OrthoDB" id="5975505at2759"/>
<accession>A0A4Y2A3D2</accession>
<protein>
    <recommendedName>
        <fullName evidence="10">G-protein coupled receptors family 1 profile domain-containing protein</fullName>
    </recommendedName>
</protein>
<dbReference type="AlphaFoldDB" id="A0A4Y2A3D2"/>
<sequence>TCLTASVLTLSAISCDRFIAIIFPLHVRITKQRTSVVISIIWLVSVAVATPFLLIRKYKTYQVNFRSFLEEIYSFFTRMFTSCDTSKKYDLVLDCCQHFCGLRRNHVLFTLCNFAGLLVTVGIE</sequence>
<evidence type="ECO:0000313" key="12">
    <source>
        <dbReference type="EMBL" id="GBL74292.1"/>
    </source>
</evidence>
<dbReference type="SUPFAM" id="SSF81321">
    <property type="entry name" value="Family A G protein-coupled receptor-like"/>
    <property type="match status" value="1"/>
</dbReference>
<evidence type="ECO:0000256" key="1">
    <source>
        <dbReference type="ARBA" id="ARBA00004141"/>
    </source>
</evidence>
<dbReference type="InterPro" id="IPR017452">
    <property type="entry name" value="GPCR_Rhodpsn_7TM"/>
</dbReference>
<evidence type="ECO:0000313" key="14">
    <source>
        <dbReference type="EMBL" id="GBL74330.1"/>
    </source>
</evidence>
<dbReference type="PROSITE" id="PS00237">
    <property type="entry name" value="G_PROTEIN_RECEP_F1_1"/>
    <property type="match status" value="1"/>
</dbReference>
<evidence type="ECO:0000256" key="4">
    <source>
        <dbReference type="ARBA" id="ARBA00022989"/>
    </source>
</evidence>
<evidence type="ECO:0000313" key="13">
    <source>
        <dbReference type="EMBL" id="GBL74324.1"/>
    </source>
</evidence>
<organism evidence="12 15">
    <name type="scientific">Araneus ventricosus</name>
    <name type="common">Orbweaver spider</name>
    <name type="synonym">Epeira ventricosa</name>
    <dbReference type="NCBI Taxonomy" id="182803"/>
    <lineage>
        <taxon>Eukaryota</taxon>
        <taxon>Metazoa</taxon>
        <taxon>Ecdysozoa</taxon>
        <taxon>Arthropoda</taxon>
        <taxon>Chelicerata</taxon>
        <taxon>Arachnida</taxon>
        <taxon>Araneae</taxon>
        <taxon>Araneomorphae</taxon>
        <taxon>Entelegynae</taxon>
        <taxon>Araneoidea</taxon>
        <taxon>Araneidae</taxon>
        <taxon>Araneus</taxon>
    </lineage>
</organism>
<keyword evidence="8" id="KW-0807">Transducer</keyword>
<keyword evidence="4 9" id="KW-1133">Transmembrane helix</keyword>
<feature type="non-terminal residue" evidence="12">
    <location>
        <position position="1"/>
    </location>
</feature>
<comment type="similarity">
    <text evidence="2">Belongs to the G-protein coupled receptor 1 family.</text>
</comment>
<keyword evidence="15" id="KW-1185">Reference proteome</keyword>
<name>A0A4Y2A3D2_ARAVE</name>
<keyword evidence="6 9" id="KW-0472">Membrane</keyword>
<dbReference type="EMBL" id="BGPR01155179">
    <property type="protein sequence ID" value="GBL74292.1"/>
    <property type="molecule type" value="Genomic_DNA"/>
</dbReference>
<dbReference type="GO" id="GO:0004930">
    <property type="term" value="F:G protein-coupled receptor activity"/>
    <property type="evidence" value="ECO:0007669"/>
    <property type="project" value="UniProtKB-KW"/>
</dbReference>
<evidence type="ECO:0000256" key="6">
    <source>
        <dbReference type="ARBA" id="ARBA00023136"/>
    </source>
</evidence>
<evidence type="ECO:0000313" key="11">
    <source>
        <dbReference type="EMBL" id="GBL74236.1"/>
    </source>
</evidence>
<keyword evidence="5" id="KW-0297">G-protein coupled receptor</keyword>
<comment type="caution">
    <text evidence="12">The sequence shown here is derived from an EMBL/GenBank/DDBJ whole genome shotgun (WGS) entry which is preliminary data.</text>
</comment>
<evidence type="ECO:0000259" key="10">
    <source>
        <dbReference type="PROSITE" id="PS50262"/>
    </source>
</evidence>
<dbReference type="Pfam" id="PF00001">
    <property type="entry name" value="7tm_1"/>
    <property type="match status" value="1"/>
</dbReference>
<feature type="domain" description="G-protein coupled receptors family 1 profile" evidence="10">
    <location>
        <begin position="1"/>
        <end position="124"/>
    </location>
</feature>